<dbReference type="PANTHER" id="PTHR33164:SF99">
    <property type="entry name" value="MARR FAMILY REGULATORY PROTEIN"/>
    <property type="match status" value="1"/>
</dbReference>
<keyword evidence="3" id="KW-1185">Reference proteome</keyword>
<dbReference type="GO" id="GO:0003677">
    <property type="term" value="F:DNA binding"/>
    <property type="evidence" value="ECO:0007669"/>
    <property type="project" value="UniProtKB-KW"/>
</dbReference>
<name>A0A1H2HNE7_9ACTN</name>
<dbReference type="InterPro" id="IPR036388">
    <property type="entry name" value="WH-like_DNA-bd_sf"/>
</dbReference>
<reference evidence="3" key="1">
    <citation type="submission" date="2016-10" db="EMBL/GenBank/DDBJ databases">
        <authorList>
            <person name="Varghese N."/>
            <person name="Submissions S."/>
        </authorList>
    </citation>
    <scope>NUCLEOTIDE SEQUENCE [LARGE SCALE GENOMIC DNA]</scope>
    <source>
        <strain evidence="3">DSM 45079</strain>
    </source>
</reference>
<dbReference type="InterPro" id="IPR036390">
    <property type="entry name" value="WH_DNA-bd_sf"/>
</dbReference>
<evidence type="ECO:0000259" key="1">
    <source>
        <dbReference type="PROSITE" id="PS50995"/>
    </source>
</evidence>
<dbReference type="GO" id="GO:0003700">
    <property type="term" value="F:DNA-binding transcription factor activity"/>
    <property type="evidence" value="ECO:0007669"/>
    <property type="project" value="InterPro"/>
</dbReference>
<feature type="domain" description="HTH marR-type" evidence="1">
    <location>
        <begin position="11"/>
        <end position="146"/>
    </location>
</feature>
<organism evidence="2 3">
    <name type="scientific">Jiangella alkaliphila</name>
    <dbReference type="NCBI Taxonomy" id="419479"/>
    <lineage>
        <taxon>Bacteria</taxon>
        <taxon>Bacillati</taxon>
        <taxon>Actinomycetota</taxon>
        <taxon>Actinomycetes</taxon>
        <taxon>Jiangellales</taxon>
        <taxon>Jiangellaceae</taxon>
        <taxon>Jiangella</taxon>
    </lineage>
</organism>
<dbReference type="SUPFAM" id="SSF46785">
    <property type="entry name" value="Winged helix' DNA-binding domain"/>
    <property type="match status" value="1"/>
</dbReference>
<sequence length="171" mass="18670">MATKRIIDDDRLTAVGLLVEVHRGLTNKFATRLAHHGLSENELEILLRLGRTPNCQLRMSDLAAQTSLTTSGVTRVVDRLERGGLVNRASCDTDRRGTWAVLTDAGLERVTAAVAEHIEDVDRWYTGLLTPEQLSALVEALRIVRDTVRPEAVAGVAEAARARPRIAATSP</sequence>
<protein>
    <submittedName>
        <fullName evidence="2">DNA-binding transcriptional regulator, MarR family</fullName>
    </submittedName>
</protein>
<dbReference type="EMBL" id="LT629791">
    <property type="protein sequence ID" value="SDU33259.1"/>
    <property type="molecule type" value="Genomic_DNA"/>
</dbReference>
<dbReference type="AlphaFoldDB" id="A0A1H2HNE7"/>
<dbReference type="PROSITE" id="PS50995">
    <property type="entry name" value="HTH_MARR_2"/>
    <property type="match status" value="1"/>
</dbReference>
<evidence type="ECO:0000313" key="3">
    <source>
        <dbReference type="Proteomes" id="UP000182977"/>
    </source>
</evidence>
<gene>
    <name evidence="2" type="ORF">SAMN04488563_1142</name>
</gene>
<dbReference type="STRING" id="419479.SAMN04488563_1142"/>
<dbReference type="Pfam" id="PF12802">
    <property type="entry name" value="MarR_2"/>
    <property type="match status" value="1"/>
</dbReference>
<accession>A0A1H2HNE7</accession>
<dbReference type="InterPro" id="IPR039422">
    <property type="entry name" value="MarR/SlyA-like"/>
</dbReference>
<dbReference type="PANTHER" id="PTHR33164">
    <property type="entry name" value="TRANSCRIPTIONAL REGULATOR, MARR FAMILY"/>
    <property type="match status" value="1"/>
</dbReference>
<dbReference type="SMART" id="SM00347">
    <property type="entry name" value="HTH_MARR"/>
    <property type="match status" value="1"/>
</dbReference>
<dbReference type="InterPro" id="IPR000835">
    <property type="entry name" value="HTH_MarR-typ"/>
</dbReference>
<evidence type="ECO:0000313" key="2">
    <source>
        <dbReference type="EMBL" id="SDU33259.1"/>
    </source>
</evidence>
<dbReference type="GO" id="GO:0006950">
    <property type="term" value="P:response to stress"/>
    <property type="evidence" value="ECO:0007669"/>
    <property type="project" value="TreeGrafter"/>
</dbReference>
<dbReference type="Gene3D" id="1.10.10.10">
    <property type="entry name" value="Winged helix-like DNA-binding domain superfamily/Winged helix DNA-binding domain"/>
    <property type="match status" value="1"/>
</dbReference>
<keyword evidence="2" id="KW-0238">DNA-binding</keyword>
<dbReference type="OrthoDB" id="5295456at2"/>
<dbReference type="RefSeq" id="WP_046767000.1">
    <property type="nucleotide sequence ID" value="NZ_KQ061220.1"/>
</dbReference>
<dbReference type="Proteomes" id="UP000182977">
    <property type="component" value="Chromosome I"/>
</dbReference>
<proteinExistence type="predicted"/>